<evidence type="ECO:0000313" key="4">
    <source>
        <dbReference type="Proteomes" id="UP000187609"/>
    </source>
</evidence>
<reference evidence="3" key="1">
    <citation type="submission" date="2016-11" db="EMBL/GenBank/DDBJ databases">
        <title>The genome of Nicotiana attenuata.</title>
        <authorList>
            <person name="Xu S."/>
            <person name="Brockmoeller T."/>
            <person name="Gaquerel E."/>
            <person name="Navarro A."/>
            <person name="Kuhl H."/>
            <person name="Gase K."/>
            <person name="Ling Z."/>
            <person name="Zhou W."/>
            <person name="Kreitzer C."/>
            <person name="Stanke M."/>
            <person name="Tang H."/>
            <person name="Lyons E."/>
            <person name="Pandey P."/>
            <person name="Pandey S.P."/>
            <person name="Timmermann B."/>
            <person name="Baldwin I.T."/>
        </authorList>
    </citation>
    <scope>NUCLEOTIDE SEQUENCE [LARGE SCALE GENOMIC DNA]</scope>
    <source>
        <strain evidence="3">UT</strain>
    </source>
</reference>
<keyword evidence="2" id="KW-0472">Membrane</keyword>
<comment type="caution">
    <text evidence="3">The sequence shown here is derived from an EMBL/GenBank/DDBJ whole genome shotgun (WGS) entry which is preliminary data.</text>
</comment>
<dbReference type="EMBL" id="MJEQ01000254">
    <property type="protein sequence ID" value="OIT37926.1"/>
    <property type="molecule type" value="Genomic_DNA"/>
</dbReference>
<organism evidence="3 4">
    <name type="scientific">Nicotiana attenuata</name>
    <name type="common">Coyote tobacco</name>
    <dbReference type="NCBI Taxonomy" id="49451"/>
    <lineage>
        <taxon>Eukaryota</taxon>
        <taxon>Viridiplantae</taxon>
        <taxon>Streptophyta</taxon>
        <taxon>Embryophyta</taxon>
        <taxon>Tracheophyta</taxon>
        <taxon>Spermatophyta</taxon>
        <taxon>Magnoliopsida</taxon>
        <taxon>eudicotyledons</taxon>
        <taxon>Gunneridae</taxon>
        <taxon>Pentapetalae</taxon>
        <taxon>asterids</taxon>
        <taxon>lamiids</taxon>
        <taxon>Solanales</taxon>
        <taxon>Solanaceae</taxon>
        <taxon>Nicotianoideae</taxon>
        <taxon>Nicotianeae</taxon>
        <taxon>Nicotiana</taxon>
    </lineage>
</organism>
<evidence type="ECO:0000256" key="1">
    <source>
        <dbReference type="SAM" id="Coils"/>
    </source>
</evidence>
<feature type="transmembrane region" description="Helical" evidence="2">
    <location>
        <begin position="959"/>
        <end position="976"/>
    </location>
</feature>
<proteinExistence type="predicted"/>
<keyword evidence="1" id="KW-0175">Coiled coil</keyword>
<evidence type="ECO:0000256" key="2">
    <source>
        <dbReference type="SAM" id="Phobius"/>
    </source>
</evidence>
<dbReference type="SMR" id="A0A314L8I2"/>
<protein>
    <submittedName>
        <fullName evidence="3">Uncharacterized protein</fullName>
    </submittedName>
</protein>
<name>A0A314L8I2_NICAT</name>
<accession>A0A314L8I2</accession>
<dbReference type="STRING" id="49451.A0A314L8I2"/>
<sequence>MEVLDRFSGSGNPESWLFRAERYFTYLGFTEKDWLPLPSFYLDGEALNWFNWLFRNKQFFDWTHFKAKFAQHFRRQTAIYSVRRFVGSAPVSFDYISTFPIVSQSTMVSPFPVSSLFPKTSAFEAAYATENLKANHMFDNLPVKYENVDSLTLITGSNIEIVNLEDIEALQIWNANSVEVVDLVHEPSAIIEDHVLDEISLVVVSSDLHDLNAPVHEGESSISFQTKVHTEVLDDTTGSDDWEEENSRDSTTAGVFDKYPQWDTLDFLVFTSQGIVVSNSSLRFDVIEFPFDDTIWFGTIPWLRFLLSKSRNCARGQKIQRGLQALAENYSKLSPDIRVDKVDGHLLALFGLAHATRSASSYSIFDPSPYLDYPSLPMLVVFIIAHKYGNCICSSNDARDSSLPTSSYVDKGFDNGWVFKVASGTIDMSVEHNGNSINSCAMFKLLGEFIANSFMCSVNDTTIQIEEQYIINQLWSFSSGRALELSVLHHALTFTMVLWINETIIIGDAPLKFVVAFTKKPSLGINSTFSISYGLFMFDIHEVLVGCYQFLAGQSKLPCSQLGLGLAHYLEVIPCLLSAYNHDQLLHRVLQLVSRQLFNTENAHEDALLKFIGALAKTSVHYTTLVHVVSAIPLALSCRECATIFFALNNSIPNNNLGHIARTRIMEFREVLGAGADAELCVLESHAGGSFTVTRNGFGDNLGRGTKIAVIKSTVEQHEGVEIFFNIFAFMVAQLHMQEGTNCIFSQTYKRVLDLDVATVNATFSISEVVFPIYFTREYLATTLEMNCHIFYNDMASVKTNWSKQFHRQYAPVLDTYTLVWCELRKNSFDFGNFIDEQNLFDGVYILDLNLEDKVSSCGYFEWIDEELPRRAVMVIKDLKTKLDAAKVERNNLRNKIYLMEQATMVQRGSKNLFDEMEDVMTVERHTLKMKLDEMEKFQLVEAEKASKIEVKVKKMRNIILVSWALLFALVVVGMMK</sequence>
<keyword evidence="2" id="KW-1133">Transmembrane helix</keyword>
<keyword evidence="4" id="KW-1185">Reference proteome</keyword>
<gene>
    <name evidence="3" type="ORF">A4A49_22275</name>
</gene>
<dbReference type="Proteomes" id="UP000187609">
    <property type="component" value="Unassembled WGS sequence"/>
</dbReference>
<dbReference type="Gramene" id="OIT37926">
    <property type="protein sequence ID" value="OIT37926"/>
    <property type="gene ID" value="A4A49_22275"/>
</dbReference>
<keyword evidence="2" id="KW-0812">Transmembrane</keyword>
<feature type="coiled-coil region" evidence="1">
    <location>
        <begin position="876"/>
        <end position="903"/>
    </location>
</feature>
<dbReference type="AlphaFoldDB" id="A0A314L8I2"/>
<evidence type="ECO:0000313" key="3">
    <source>
        <dbReference type="EMBL" id="OIT37926.1"/>
    </source>
</evidence>